<evidence type="ECO:0000313" key="2">
    <source>
        <dbReference type="EMBL" id="OOZ41136.1"/>
    </source>
</evidence>
<dbReference type="InterPro" id="IPR029063">
    <property type="entry name" value="SAM-dependent_MTases_sf"/>
</dbReference>
<dbReference type="SUPFAM" id="SSF53335">
    <property type="entry name" value="S-adenosyl-L-methionine-dependent methyltransferases"/>
    <property type="match status" value="1"/>
</dbReference>
<comment type="caution">
    <text evidence="2">The sequence shown here is derived from an EMBL/GenBank/DDBJ whole genome shotgun (WGS) entry which is preliminary data.</text>
</comment>
<name>A0A1T2L861_9GAMM</name>
<protein>
    <recommendedName>
        <fullName evidence="1">C-methyltransferase domain-containing protein</fullName>
    </recommendedName>
</protein>
<gene>
    <name evidence="2" type="ORF">BOW53_05260</name>
</gene>
<dbReference type="Gene3D" id="3.40.50.150">
    <property type="entry name" value="Vaccinia Virus protein VP39"/>
    <property type="match status" value="1"/>
</dbReference>
<accession>A0A1T2L861</accession>
<reference evidence="2 3" key="1">
    <citation type="submission" date="2016-11" db="EMBL/GenBank/DDBJ databases">
        <title>Mixed transmission modes and dynamic genome evolution in an obligate animal-bacterial symbiosis.</title>
        <authorList>
            <person name="Russell S.L."/>
            <person name="Corbett-Detig R.B."/>
            <person name="Cavanaugh C.M."/>
        </authorList>
    </citation>
    <scope>NUCLEOTIDE SEQUENCE [LARGE SCALE GENOMIC DNA]</scope>
    <source>
        <strain evidence="2">Sveles-Q1</strain>
    </source>
</reference>
<dbReference type="InterPro" id="IPR013691">
    <property type="entry name" value="MeTrfase_14"/>
</dbReference>
<sequence length="374" mass="41799">MLPEPFFRLSQLPLFCNVHYADADSARAAARGDIELVLCPECQLITNRAFDSMRLEYSDSYENALHFSPVFRDYASSLAADLIERFELQGKRIVELGAGDGHFLGLLCADGINRGVGFDPALRISGETPPWLELHVGEHNARQQGGEADLIVARHLLEHLQAPLPYVKYLLNESMLKNDGALYLEVPDGRYMLEQFAFWDVIYEHVLYFSDVSLGRLLRRAEAGEYRISRAFGDQFLYAEVDREGGLSVSEPSGDLQLLAERFAAEWNSQLSVLEQRIAVLSSESRKIAIWGAGSKGVTFSNLVNDQGAIKAFIDINERKQHSYAAGSGVPIMPPEYIKQHDIDTILIMNANYQHEIKAMVRDLGGSAECITIK</sequence>
<dbReference type="Pfam" id="PF08484">
    <property type="entry name" value="Methyltransf_14"/>
    <property type="match status" value="1"/>
</dbReference>
<feature type="domain" description="C-methyltransferase" evidence="1">
    <location>
        <begin position="262"/>
        <end position="360"/>
    </location>
</feature>
<dbReference type="Gene3D" id="3.40.50.720">
    <property type="entry name" value="NAD(P)-binding Rossmann-like Domain"/>
    <property type="match status" value="1"/>
</dbReference>
<dbReference type="Pfam" id="PF13489">
    <property type="entry name" value="Methyltransf_23"/>
    <property type="match status" value="1"/>
</dbReference>
<evidence type="ECO:0000259" key="1">
    <source>
        <dbReference type="Pfam" id="PF08484"/>
    </source>
</evidence>
<evidence type="ECO:0000313" key="3">
    <source>
        <dbReference type="Proteomes" id="UP000191110"/>
    </source>
</evidence>
<organism evidence="2 3">
    <name type="scientific">Solemya pervernicosa gill symbiont</name>
    <dbReference type="NCBI Taxonomy" id="642797"/>
    <lineage>
        <taxon>Bacteria</taxon>
        <taxon>Pseudomonadati</taxon>
        <taxon>Pseudomonadota</taxon>
        <taxon>Gammaproteobacteria</taxon>
        <taxon>sulfur-oxidizing symbionts</taxon>
    </lineage>
</organism>
<dbReference type="AlphaFoldDB" id="A0A1T2L861"/>
<keyword evidence="3" id="KW-1185">Reference proteome</keyword>
<dbReference type="EMBL" id="MPRL01000014">
    <property type="protein sequence ID" value="OOZ41136.1"/>
    <property type="molecule type" value="Genomic_DNA"/>
</dbReference>
<proteinExistence type="predicted"/>
<dbReference type="OrthoDB" id="9815644at2"/>
<dbReference type="Proteomes" id="UP000191110">
    <property type="component" value="Unassembled WGS sequence"/>
</dbReference>
<dbReference type="RefSeq" id="WP_078483036.1">
    <property type="nucleotide sequence ID" value="NZ_MPRL01000014.1"/>
</dbReference>